<evidence type="ECO:0000256" key="1">
    <source>
        <dbReference type="SAM" id="MobiDB-lite"/>
    </source>
</evidence>
<dbReference type="PANTHER" id="PTHR33266:SF1">
    <property type="entry name" value="F-BOX DOMAIN-CONTAINING PROTEIN"/>
    <property type="match status" value="1"/>
</dbReference>
<dbReference type="PANTHER" id="PTHR33266">
    <property type="entry name" value="CHROMOSOME 15, WHOLE GENOME SHOTGUN SEQUENCE"/>
    <property type="match status" value="1"/>
</dbReference>
<feature type="compositionally biased region" description="Low complexity" evidence="1">
    <location>
        <begin position="27"/>
        <end position="37"/>
    </location>
</feature>
<proteinExistence type="predicted"/>
<sequence length="818" mass="91902">MEESRGGRSTAEVHLRQAQPRPLGSSAQPPRRAPGAPRAKLLHVKQAAQHTTPFRSRYCALDVVGSPHKNLTIPVYGQTTQFSTCLAQVQTITTMSAVSFSILPFHNKFITASYNTSFYLSIHLYSTTDPRRHDLPAESSSQGPVPSTNATNAFPSRLFTRMIRRTHLHHFSMLLDWLKCGSTMTNWMNFLSMSHLSTWWKDQLANFCSLVSARQLLRAKCWNQSSTIANSAKKKNAVISKFIRLAHFKRFPKGDNSKLTDQVMLAALERPICPSDTQDLADKPQKIRFELDIIKAGHHAEYKKSDVIIDPILNNLRTWANRWSPSTFRAPYTFIPGNLYEHYSRFLGVVLETAAEFFSRPAMREMEEEDKLQRHAVAKMSRAMNFLKNSALKVLLAIDEASNLIEPRTLDLSCFYTLVRVLSEVPSERGFFTVFANTMPLAPIVVTPPLAKHPELRIPCRGGRLFPLIYRLATLDVMTPPDLQTLQELVSPNRLFSYGNPSYGLYFQDLIEFAPGTAILFIMVEAQAILLCEHFPPPPKLSRPQILVVLGFITQTQVSTTSPLHSELISRLVVSGDVGGMATSIILLRAMHSTKKITYDGIPSIPCGSSARLVDFLQTLTGEDAKEIQFGSMREEEKDILLERGRIFFNQFNLICYTPNASDLLKLLHRGLAAQCKPHQPGLDHLFTIYLVPELPKPTVQPKSESTSTLTLTSTSNLEDPILLDYLIMLFNLRAQTDRTLHDWSNPPLPDDNRRVCVEVSGLEEIDCLTPAIRTALFNLLASESDVMQLQEENAEYMLSASSPVTGDKKYVSLPSKL</sequence>
<gene>
    <name evidence="2" type="ORF">PCANC_01320</name>
</gene>
<name>A0A2N5W6A5_9BASI</name>
<feature type="region of interest" description="Disordered" evidence="1">
    <location>
        <begin position="1"/>
        <end position="37"/>
    </location>
</feature>
<dbReference type="Proteomes" id="UP000235388">
    <property type="component" value="Unassembled WGS sequence"/>
</dbReference>
<keyword evidence="3" id="KW-1185">Reference proteome</keyword>
<organism evidence="2 3">
    <name type="scientific">Puccinia coronata f. sp. avenae</name>
    <dbReference type="NCBI Taxonomy" id="200324"/>
    <lineage>
        <taxon>Eukaryota</taxon>
        <taxon>Fungi</taxon>
        <taxon>Dikarya</taxon>
        <taxon>Basidiomycota</taxon>
        <taxon>Pucciniomycotina</taxon>
        <taxon>Pucciniomycetes</taxon>
        <taxon>Pucciniales</taxon>
        <taxon>Pucciniaceae</taxon>
        <taxon>Puccinia</taxon>
    </lineage>
</organism>
<dbReference type="OrthoDB" id="107110at2759"/>
<dbReference type="STRING" id="200324.A0A2N5W6A5"/>
<comment type="caution">
    <text evidence="2">The sequence shown here is derived from an EMBL/GenBank/DDBJ whole genome shotgun (WGS) entry which is preliminary data.</text>
</comment>
<reference evidence="2 3" key="1">
    <citation type="submission" date="2017-11" db="EMBL/GenBank/DDBJ databases">
        <title>De novo assembly and phasing of dikaryotic genomes from two isolates of Puccinia coronata f. sp. avenae, the causal agent of oat crown rust.</title>
        <authorList>
            <person name="Miller M.E."/>
            <person name="Zhang Y."/>
            <person name="Omidvar V."/>
            <person name="Sperschneider J."/>
            <person name="Schwessinger B."/>
            <person name="Raley C."/>
            <person name="Palmer J.M."/>
            <person name="Garnica D."/>
            <person name="Upadhyaya N."/>
            <person name="Rathjen J."/>
            <person name="Taylor J.M."/>
            <person name="Park R.F."/>
            <person name="Dodds P.N."/>
            <person name="Hirsch C.D."/>
            <person name="Kianian S.F."/>
            <person name="Figueroa M."/>
        </authorList>
    </citation>
    <scope>NUCLEOTIDE SEQUENCE [LARGE SCALE GENOMIC DNA]</scope>
    <source>
        <strain evidence="2">12NC29</strain>
    </source>
</reference>
<dbReference type="EMBL" id="PGCJ01000008">
    <property type="protein sequence ID" value="PLW57775.1"/>
    <property type="molecule type" value="Genomic_DNA"/>
</dbReference>
<dbReference type="AlphaFoldDB" id="A0A2N5W6A5"/>
<protein>
    <submittedName>
        <fullName evidence="2">Uncharacterized protein</fullName>
    </submittedName>
</protein>
<evidence type="ECO:0000313" key="3">
    <source>
        <dbReference type="Proteomes" id="UP000235388"/>
    </source>
</evidence>
<feature type="compositionally biased region" description="Basic and acidic residues" evidence="1">
    <location>
        <begin position="1"/>
        <end position="15"/>
    </location>
</feature>
<accession>A0A2N5W6A5</accession>
<evidence type="ECO:0000313" key="2">
    <source>
        <dbReference type="EMBL" id="PLW57775.1"/>
    </source>
</evidence>